<dbReference type="EMBL" id="JAWDGP010003531">
    <property type="protein sequence ID" value="KAK3773512.1"/>
    <property type="molecule type" value="Genomic_DNA"/>
</dbReference>
<dbReference type="Proteomes" id="UP001283361">
    <property type="component" value="Unassembled WGS sequence"/>
</dbReference>
<organism evidence="1 2">
    <name type="scientific">Elysia crispata</name>
    <name type="common">lettuce slug</name>
    <dbReference type="NCBI Taxonomy" id="231223"/>
    <lineage>
        <taxon>Eukaryota</taxon>
        <taxon>Metazoa</taxon>
        <taxon>Spiralia</taxon>
        <taxon>Lophotrochozoa</taxon>
        <taxon>Mollusca</taxon>
        <taxon>Gastropoda</taxon>
        <taxon>Heterobranchia</taxon>
        <taxon>Euthyneura</taxon>
        <taxon>Panpulmonata</taxon>
        <taxon>Sacoglossa</taxon>
        <taxon>Placobranchoidea</taxon>
        <taxon>Plakobranchidae</taxon>
        <taxon>Elysia</taxon>
    </lineage>
</organism>
<gene>
    <name evidence="1" type="ORF">RRG08_022227</name>
</gene>
<sequence length="112" mass="12317">MIENCSTVVTYITASTLTSRAFYSKRVLATTNQLSPLNMPKLTCPVDGCDWQSQALDAALAEALTTALKVYDKTEHKGTPALKVKLDPPQIGAACDPDQWSAFTRQRDRFAH</sequence>
<proteinExistence type="predicted"/>
<keyword evidence="2" id="KW-1185">Reference proteome</keyword>
<name>A0AAE0ZQG8_9GAST</name>
<comment type="caution">
    <text evidence="1">The sequence shown here is derived from an EMBL/GenBank/DDBJ whole genome shotgun (WGS) entry which is preliminary data.</text>
</comment>
<evidence type="ECO:0000313" key="1">
    <source>
        <dbReference type="EMBL" id="KAK3773512.1"/>
    </source>
</evidence>
<evidence type="ECO:0000313" key="2">
    <source>
        <dbReference type="Proteomes" id="UP001283361"/>
    </source>
</evidence>
<dbReference type="AlphaFoldDB" id="A0AAE0ZQG8"/>
<accession>A0AAE0ZQG8</accession>
<protein>
    <submittedName>
        <fullName evidence="1">Uncharacterized protein</fullName>
    </submittedName>
</protein>
<reference evidence="1" key="1">
    <citation type="journal article" date="2023" name="G3 (Bethesda)">
        <title>A reference genome for the long-term kleptoplast-retaining sea slug Elysia crispata morphotype clarki.</title>
        <authorList>
            <person name="Eastman K.E."/>
            <person name="Pendleton A.L."/>
            <person name="Shaikh M.A."/>
            <person name="Suttiyut T."/>
            <person name="Ogas R."/>
            <person name="Tomko P."/>
            <person name="Gavelis G."/>
            <person name="Widhalm J.R."/>
            <person name="Wisecaver J.H."/>
        </authorList>
    </citation>
    <scope>NUCLEOTIDE SEQUENCE</scope>
    <source>
        <strain evidence="1">ECLA1</strain>
    </source>
</reference>